<evidence type="ECO:0000313" key="2">
    <source>
        <dbReference type="EMBL" id="GAA3604147.1"/>
    </source>
</evidence>
<dbReference type="RefSeq" id="WP_345574044.1">
    <property type="nucleotide sequence ID" value="NZ_BAABDQ010000039.1"/>
</dbReference>
<dbReference type="PANTHER" id="PTHR35894:SF5">
    <property type="entry name" value="MU-LIKE PROPHAGE FLUMU DNA TRANSPOSITION PROTEIN B"/>
    <property type="match status" value="1"/>
</dbReference>
<sequence>MPMQVPDVLPAEASDHYLNLPDAQVVATDALLTTRSNLSEVIDAKAMMCVHGDAGLGKTFSVNASLRHLAPDQSHRIQFRERPTPRYIRHKLFETLKISGRMPSRPAEFDKLLRNVLAEEFRVFVCDEAQWLSTECFEYWRHLWDDGGTDLALVFVGGDKCYEVLDSQPMLASRMYVWQEYRQLTEQQVREVIPAWHPLWAAADPADIDFVYRHAARGNFRIWAKITHQLLRMLPRLGQEHVDRTVIRRVFARLGGHLI</sequence>
<protein>
    <recommendedName>
        <fullName evidence="1">ORC1/DEAH AAA+ ATPase domain-containing protein</fullName>
    </recommendedName>
</protein>
<name>A0ABP6ZGQ8_9ACTN</name>
<dbReference type="Pfam" id="PF13401">
    <property type="entry name" value="AAA_22"/>
    <property type="match status" value="1"/>
</dbReference>
<dbReference type="SUPFAM" id="SSF52540">
    <property type="entry name" value="P-loop containing nucleoside triphosphate hydrolases"/>
    <property type="match status" value="1"/>
</dbReference>
<keyword evidence="3" id="KW-1185">Reference proteome</keyword>
<organism evidence="2 3">
    <name type="scientific">Nonomuraea rosea</name>
    <dbReference type="NCBI Taxonomy" id="638574"/>
    <lineage>
        <taxon>Bacteria</taxon>
        <taxon>Bacillati</taxon>
        <taxon>Actinomycetota</taxon>
        <taxon>Actinomycetes</taxon>
        <taxon>Streptosporangiales</taxon>
        <taxon>Streptosporangiaceae</taxon>
        <taxon>Nonomuraea</taxon>
    </lineage>
</organism>
<gene>
    <name evidence="2" type="ORF">GCM10022419_105920</name>
</gene>
<evidence type="ECO:0000259" key="1">
    <source>
        <dbReference type="Pfam" id="PF13401"/>
    </source>
</evidence>
<evidence type="ECO:0000313" key="3">
    <source>
        <dbReference type="Proteomes" id="UP001500630"/>
    </source>
</evidence>
<dbReference type="InterPro" id="IPR052026">
    <property type="entry name" value="ExeA_AAA_ATPase_DNA-bind"/>
</dbReference>
<reference evidence="3" key="1">
    <citation type="journal article" date="2019" name="Int. J. Syst. Evol. Microbiol.">
        <title>The Global Catalogue of Microorganisms (GCM) 10K type strain sequencing project: providing services to taxonomists for standard genome sequencing and annotation.</title>
        <authorList>
            <consortium name="The Broad Institute Genomics Platform"/>
            <consortium name="The Broad Institute Genome Sequencing Center for Infectious Disease"/>
            <person name="Wu L."/>
            <person name="Ma J."/>
        </authorList>
    </citation>
    <scope>NUCLEOTIDE SEQUENCE [LARGE SCALE GENOMIC DNA]</scope>
    <source>
        <strain evidence="3">JCM 17326</strain>
    </source>
</reference>
<proteinExistence type="predicted"/>
<accession>A0ABP6ZGQ8</accession>
<dbReference type="InterPro" id="IPR027417">
    <property type="entry name" value="P-loop_NTPase"/>
</dbReference>
<dbReference type="EMBL" id="BAABDQ010000039">
    <property type="protein sequence ID" value="GAA3604147.1"/>
    <property type="molecule type" value="Genomic_DNA"/>
</dbReference>
<dbReference type="Proteomes" id="UP001500630">
    <property type="component" value="Unassembled WGS sequence"/>
</dbReference>
<comment type="caution">
    <text evidence="2">The sequence shown here is derived from an EMBL/GenBank/DDBJ whole genome shotgun (WGS) entry which is preliminary data.</text>
</comment>
<dbReference type="Gene3D" id="3.40.50.300">
    <property type="entry name" value="P-loop containing nucleotide triphosphate hydrolases"/>
    <property type="match status" value="1"/>
</dbReference>
<dbReference type="PANTHER" id="PTHR35894">
    <property type="entry name" value="GENERAL SECRETION PATHWAY PROTEIN A-RELATED"/>
    <property type="match status" value="1"/>
</dbReference>
<feature type="domain" description="ORC1/DEAH AAA+ ATPase" evidence="1">
    <location>
        <begin position="44"/>
        <end position="165"/>
    </location>
</feature>
<dbReference type="InterPro" id="IPR049945">
    <property type="entry name" value="AAA_22"/>
</dbReference>